<evidence type="ECO:0000256" key="1">
    <source>
        <dbReference type="ARBA" id="ARBA00000085"/>
    </source>
</evidence>
<dbReference type="GO" id="GO:0046983">
    <property type="term" value="F:protein dimerization activity"/>
    <property type="evidence" value="ECO:0007669"/>
    <property type="project" value="InterPro"/>
</dbReference>
<dbReference type="InterPro" id="IPR036890">
    <property type="entry name" value="HATPase_C_sf"/>
</dbReference>
<evidence type="ECO:0000256" key="6">
    <source>
        <dbReference type="ARBA" id="ARBA00022777"/>
    </source>
</evidence>
<keyword evidence="15" id="KW-1185">Reference proteome</keyword>
<dbReference type="SUPFAM" id="SSF55874">
    <property type="entry name" value="ATPase domain of HSP90 chaperone/DNA topoisomerase II/histidine kinase"/>
    <property type="match status" value="1"/>
</dbReference>
<dbReference type="InterPro" id="IPR050482">
    <property type="entry name" value="Sensor_HK_TwoCompSys"/>
</dbReference>
<evidence type="ECO:0000256" key="4">
    <source>
        <dbReference type="ARBA" id="ARBA00022679"/>
    </source>
</evidence>
<feature type="transmembrane region" description="Helical" evidence="11">
    <location>
        <begin position="388"/>
        <end position="408"/>
    </location>
</feature>
<keyword evidence="7" id="KW-0067">ATP-binding</keyword>
<gene>
    <name evidence="14" type="ORF">BST97_00700</name>
</gene>
<name>A0A1W6MGE0_9FLAO</name>
<dbReference type="STRING" id="331648.BST97_00700"/>
<feature type="repeat" description="TPR" evidence="9">
    <location>
        <begin position="147"/>
        <end position="180"/>
    </location>
</feature>
<keyword evidence="11" id="KW-1133">Transmembrane helix</keyword>
<evidence type="ECO:0000313" key="14">
    <source>
        <dbReference type="EMBL" id="ARN76640.1"/>
    </source>
</evidence>
<dbReference type="EMBL" id="CP019344">
    <property type="protein sequence ID" value="ARN76640.1"/>
    <property type="molecule type" value="Genomic_DNA"/>
</dbReference>
<evidence type="ECO:0000313" key="15">
    <source>
        <dbReference type="Proteomes" id="UP000193431"/>
    </source>
</evidence>
<dbReference type="Gene3D" id="3.30.565.10">
    <property type="entry name" value="Histidine kinase-like ATPase, C-terminal domain"/>
    <property type="match status" value="1"/>
</dbReference>
<dbReference type="Gene3D" id="1.20.5.1930">
    <property type="match status" value="1"/>
</dbReference>
<dbReference type="InterPro" id="IPR003594">
    <property type="entry name" value="HATPase_dom"/>
</dbReference>
<evidence type="ECO:0000256" key="2">
    <source>
        <dbReference type="ARBA" id="ARBA00012438"/>
    </source>
</evidence>
<dbReference type="Pfam" id="PF02518">
    <property type="entry name" value="HATPase_c"/>
    <property type="match status" value="1"/>
</dbReference>
<dbReference type="PANTHER" id="PTHR24421:SF10">
    <property type="entry name" value="NITRATE_NITRITE SENSOR PROTEIN NARQ"/>
    <property type="match status" value="1"/>
</dbReference>
<feature type="domain" description="Histidine kinase/HSP90-like ATPase" evidence="13">
    <location>
        <begin position="542"/>
        <end position="632"/>
    </location>
</feature>
<keyword evidence="11" id="KW-0472">Membrane</keyword>
<dbReference type="SMART" id="SM00028">
    <property type="entry name" value="TPR"/>
    <property type="match status" value="6"/>
</dbReference>
<keyword evidence="5" id="KW-0547">Nucleotide-binding</keyword>
<dbReference type="AlphaFoldDB" id="A0A1W6MGE0"/>
<reference evidence="14 15" key="1">
    <citation type="submission" date="2016-11" db="EMBL/GenBank/DDBJ databases">
        <title>Trade-off between light-utilization and light-protection in marine flavobacteria.</title>
        <authorList>
            <person name="Kumagai Y."/>
        </authorList>
    </citation>
    <scope>NUCLEOTIDE SEQUENCE [LARGE SCALE GENOMIC DNA]</scope>
    <source>
        <strain evidence="14 15">JCM 13191</strain>
    </source>
</reference>
<dbReference type="Pfam" id="PF13181">
    <property type="entry name" value="TPR_8"/>
    <property type="match status" value="1"/>
</dbReference>
<dbReference type="EC" id="2.7.13.3" evidence="2"/>
<feature type="repeat" description="TPR" evidence="9">
    <location>
        <begin position="107"/>
        <end position="140"/>
    </location>
</feature>
<comment type="catalytic activity">
    <reaction evidence="1">
        <text>ATP + protein L-histidine = ADP + protein N-phospho-L-histidine.</text>
        <dbReference type="EC" id="2.7.13.3"/>
    </reaction>
</comment>
<feature type="signal peptide" evidence="12">
    <location>
        <begin position="1"/>
        <end position="21"/>
    </location>
</feature>
<dbReference type="InterPro" id="IPR011712">
    <property type="entry name" value="Sig_transdc_His_kin_sub3_dim/P"/>
</dbReference>
<dbReference type="Gene3D" id="1.25.40.10">
    <property type="entry name" value="Tetratricopeptide repeat domain"/>
    <property type="match status" value="2"/>
</dbReference>
<dbReference type="PROSITE" id="PS50005">
    <property type="entry name" value="TPR"/>
    <property type="match status" value="2"/>
</dbReference>
<evidence type="ECO:0000259" key="13">
    <source>
        <dbReference type="SMART" id="SM00387"/>
    </source>
</evidence>
<feature type="chain" id="PRO_5013071740" description="histidine kinase" evidence="12">
    <location>
        <begin position="22"/>
        <end position="632"/>
    </location>
</feature>
<evidence type="ECO:0000256" key="9">
    <source>
        <dbReference type="PROSITE-ProRule" id="PRU00339"/>
    </source>
</evidence>
<accession>A0A1W6MGE0</accession>
<dbReference type="InterPro" id="IPR011990">
    <property type="entry name" value="TPR-like_helical_dom_sf"/>
</dbReference>
<dbReference type="Pfam" id="PF07730">
    <property type="entry name" value="HisKA_3"/>
    <property type="match status" value="1"/>
</dbReference>
<evidence type="ECO:0000256" key="8">
    <source>
        <dbReference type="ARBA" id="ARBA00023012"/>
    </source>
</evidence>
<dbReference type="CDD" id="cd16917">
    <property type="entry name" value="HATPase_UhpB-NarQ-NarX-like"/>
    <property type="match status" value="1"/>
</dbReference>
<organism evidence="14 15">
    <name type="scientific">Nonlabens spongiae</name>
    <dbReference type="NCBI Taxonomy" id="331648"/>
    <lineage>
        <taxon>Bacteria</taxon>
        <taxon>Pseudomonadati</taxon>
        <taxon>Bacteroidota</taxon>
        <taxon>Flavobacteriia</taxon>
        <taxon>Flavobacteriales</taxon>
        <taxon>Flavobacteriaceae</taxon>
        <taxon>Nonlabens</taxon>
    </lineage>
</organism>
<dbReference type="GO" id="GO:0000155">
    <property type="term" value="F:phosphorelay sensor kinase activity"/>
    <property type="evidence" value="ECO:0007669"/>
    <property type="project" value="InterPro"/>
</dbReference>
<dbReference type="OrthoDB" id="9778366at2"/>
<keyword evidence="11" id="KW-0812">Transmembrane</keyword>
<dbReference type="SMART" id="SM00387">
    <property type="entry name" value="HATPase_c"/>
    <property type="match status" value="1"/>
</dbReference>
<proteinExistence type="predicted"/>
<evidence type="ECO:0000256" key="7">
    <source>
        <dbReference type="ARBA" id="ARBA00022840"/>
    </source>
</evidence>
<dbReference type="PANTHER" id="PTHR24421">
    <property type="entry name" value="NITRATE/NITRITE SENSOR PROTEIN NARX-RELATED"/>
    <property type="match status" value="1"/>
</dbReference>
<keyword evidence="3" id="KW-0597">Phosphoprotein</keyword>
<dbReference type="Pfam" id="PF13424">
    <property type="entry name" value="TPR_12"/>
    <property type="match status" value="2"/>
</dbReference>
<keyword evidence="10" id="KW-0175">Coiled coil</keyword>
<keyword evidence="9" id="KW-0802">TPR repeat</keyword>
<keyword evidence="4" id="KW-0808">Transferase</keyword>
<feature type="coiled-coil region" evidence="10">
    <location>
        <begin position="343"/>
        <end position="377"/>
    </location>
</feature>
<sequence>MKFSRIIILLFNLFFSSIAHGQQEYEDRLEYLYENIVRTQYSKLDSMSYFISALEKSIQPSDSVWLSKYHSVSGLYAFNKSDYEKSIQEQEKALEIAEALDNDFLRGKAYQRLGVVYKYQGIYDRALGYFQKARNRSRNARDWKTAATAEMALCQTYWRLGDIKKATEYIDKALETAEEHKLKNDVAFGLFLEKGTTLYFQGAFDDAMFHFKKAESIVQDTQHLEGIAALYTNMGAVMFFKNDLDAAIGYYTTGLDLARDFGDQVSEGIAMINIGEALYNQKKFEPAEKYLKEALLIFKKLGSRRNIVDTYGYLHELEQLKGNHQKALDYFKLKTIHRDSIINAQKLETISNLEVKFETAEKERKITEQNLEIQTQNATIASQRLTQLSLTGGLTFLILGGIFFYYYYRSKQRQKLQAAVLHEKERGFEAVVKASEDERKRISKDLHDGIGQEMSALKLALHHIKNREEDLEKKEELDKIYESCSKSADDIRDISHQMMPRSLMENGLVNAFEDLLNNSFKYSEISYNFEHNGVQDKRFEERIEICLYRVLQELINNIIKHSGATEMSVLLYKQKDNLILMVDDNGVGMKGSSEEGHGVLNMKSRIDMIKGSINFEPSHQSGTSAMIVIPLQ</sequence>
<dbReference type="GO" id="GO:0016020">
    <property type="term" value="C:membrane"/>
    <property type="evidence" value="ECO:0007669"/>
    <property type="project" value="InterPro"/>
</dbReference>
<keyword evidence="6" id="KW-0418">Kinase</keyword>
<protein>
    <recommendedName>
        <fullName evidence="2">histidine kinase</fullName>
        <ecNumber evidence="2">2.7.13.3</ecNumber>
    </recommendedName>
</protein>
<evidence type="ECO:0000256" key="12">
    <source>
        <dbReference type="SAM" id="SignalP"/>
    </source>
</evidence>
<dbReference type="RefSeq" id="WP_085765440.1">
    <property type="nucleotide sequence ID" value="NZ_CP019344.1"/>
</dbReference>
<dbReference type="InterPro" id="IPR019734">
    <property type="entry name" value="TPR_rpt"/>
</dbReference>
<dbReference type="GO" id="GO:0005524">
    <property type="term" value="F:ATP binding"/>
    <property type="evidence" value="ECO:0007669"/>
    <property type="project" value="UniProtKB-KW"/>
</dbReference>
<evidence type="ECO:0000256" key="11">
    <source>
        <dbReference type="SAM" id="Phobius"/>
    </source>
</evidence>
<evidence type="ECO:0000256" key="10">
    <source>
        <dbReference type="SAM" id="Coils"/>
    </source>
</evidence>
<evidence type="ECO:0000256" key="3">
    <source>
        <dbReference type="ARBA" id="ARBA00022553"/>
    </source>
</evidence>
<keyword evidence="8" id="KW-0902">Two-component regulatory system</keyword>
<keyword evidence="12" id="KW-0732">Signal</keyword>
<evidence type="ECO:0000256" key="5">
    <source>
        <dbReference type="ARBA" id="ARBA00022741"/>
    </source>
</evidence>
<dbReference type="SUPFAM" id="SSF48452">
    <property type="entry name" value="TPR-like"/>
    <property type="match status" value="2"/>
</dbReference>
<dbReference type="Proteomes" id="UP000193431">
    <property type="component" value="Chromosome"/>
</dbReference>